<dbReference type="InterPro" id="IPR008030">
    <property type="entry name" value="NmrA-like"/>
</dbReference>
<dbReference type="SUPFAM" id="SSF51735">
    <property type="entry name" value="NAD(P)-binding Rossmann-fold domains"/>
    <property type="match status" value="1"/>
</dbReference>
<dbReference type="AlphaFoldDB" id="A0A8K0TQV0"/>
<keyword evidence="2" id="KW-0560">Oxidoreductase</keyword>
<dbReference type="Proteomes" id="UP000813385">
    <property type="component" value="Unassembled WGS sequence"/>
</dbReference>
<dbReference type="Gene3D" id="3.40.50.720">
    <property type="entry name" value="NAD(P)-binding Rossmann-like Domain"/>
    <property type="match status" value="1"/>
</dbReference>
<protein>
    <submittedName>
        <fullName evidence="4">Isoflavone reductase family protein</fullName>
    </submittedName>
</protein>
<comment type="caution">
    <text evidence="4">The sequence shown here is derived from an EMBL/GenBank/DDBJ whole genome shotgun (WGS) entry which is preliminary data.</text>
</comment>
<dbReference type="Gene3D" id="3.90.25.10">
    <property type="entry name" value="UDP-galactose 4-epimerase, domain 1"/>
    <property type="match status" value="1"/>
</dbReference>
<dbReference type="OrthoDB" id="419598at2759"/>
<reference evidence="4" key="1">
    <citation type="journal article" date="2021" name="Nat. Commun.">
        <title>Genetic determinants of endophytism in the Arabidopsis root mycobiome.</title>
        <authorList>
            <person name="Mesny F."/>
            <person name="Miyauchi S."/>
            <person name="Thiergart T."/>
            <person name="Pickel B."/>
            <person name="Atanasova L."/>
            <person name="Karlsson M."/>
            <person name="Huettel B."/>
            <person name="Barry K.W."/>
            <person name="Haridas S."/>
            <person name="Chen C."/>
            <person name="Bauer D."/>
            <person name="Andreopoulos W."/>
            <person name="Pangilinan J."/>
            <person name="LaButti K."/>
            <person name="Riley R."/>
            <person name="Lipzen A."/>
            <person name="Clum A."/>
            <person name="Drula E."/>
            <person name="Henrissat B."/>
            <person name="Kohler A."/>
            <person name="Grigoriev I.V."/>
            <person name="Martin F.M."/>
            <person name="Hacquard S."/>
        </authorList>
    </citation>
    <scope>NUCLEOTIDE SEQUENCE</scope>
    <source>
        <strain evidence="4">MPI-CAGE-AT-0016</strain>
    </source>
</reference>
<accession>A0A8K0TQV0</accession>
<keyword evidence="1" id="KW-0521">NADP</keyword>
<dbReference type="GO" id="GO:0016491">
    <property type="term" value="F:oxidoreductase activity"/>
    <property type="evidence" value="ECO:0007669"/>
    <property type="project" value="UniProtKB-KW"/>
</dbReference>
<name>A0A8K0TQV0_9PEZI</name>
<gene>
    <name evidence="4" type="ORF">B0T11DRAFT_335838</name>
</gene>
<dbReference type="InterPro" id="IPR036291">
    <property type="entry name" value="NAD(P)-bd_dom_sf"/>
</dbReference>
<dbReference type="PANTHER" id="PTHR47706">
    <property type="entry name" value="NMRA-LIKE FAMILY PROTEIN"/>
    <property type="match status" value="1"/>
</dbReference>
<keyword evidence="5" id="KW-1185">Reference proteome</keyword>
<proteinExistence type="predicted"/>
<dbReference type="Pfam" id="PF05368">
    <property type="entry name" value="NmrA"/>
    <property type="match status" value="1"/>
</dbReference>
<dbReference type="EMBL" id="JAGPXD010000001">
    <property type="protein sequence ID" value="KAH7376718.1"/>
    <property type="molecule type" value="Genomic_DNA"/>
</dbReference>
<dbReference type="InterPro" id="IPR051609">
    <property type="entry name" value="NmrA/Isoflavone_reductase-like"/>
</dbReference>
<evidence type="ECO:0000313" key="5">
    <source>
        <dbReference type="Proteomes" id="UP000813385"/>
    </source>
</evidence>
<evidence type="ECO:0000313" key="4">
    <source>
        <dbReference type="EMBL" id="KAH7376718.1"/>
    </source>
</evidence>
<dbReference type="PANTHER" id="PTHR47706:SF9">
    <property type="entry name" value="NMRA-LIKE DOMAIN-CONTAINING PROTEIN-RELATED"/>
    <property type="match status" value="1"/>
</dbReference>
<sequence>MSSKLKVFIVGATGITGQSIAHGLLAKPEQFDLHVLARSASIAKPELSDLTKLGATLQAVDLDGTVDAVAELLAGADVVISCLTLLQFDQEIKLVSAAKQAGVGRYVPSFFGPVAPPNPDVLFLRAKKEEILLHAKSLYLPYTVIDIGWWYQMVAPRPPSEAADPDAFVQPMPIIGDGDVKIGLTDNRDIGSVVAKVIADKLTINRSVFFFGEVATLSEVWKVVEEVSGVTINDRISSQSIIDTVNKFPREKGMTSEAAMAHYYYTLAVRGDNIPEKARYLGYLDARELYPDLQRRPWKEYVEDLVAGKLASPYSGRGRIL</sequence>
<feature type="domain" description="NmrA-like" evidence="3">
    <location>
        <begin position="4"/>
        <end position="254"/>
    </location>
</feature>
<evidence type="ECO:0000256" key="1">
    <source>
        <dbReference type="ARBA" id="ARBA00022857"/>
    </source>
</evidence>
<organism evidence="4 5">
    <name type="scientific">Plectosphaerella cucumerina</name>
    <dbReference type="NCBI Taxonomy" id="40658"/>
    <lineage>
        <taxon>Eukaryota</taxon>
        <taxon>Fungi</taxon>
        <taxon>Dikarya</taxon>
        <taxon>Ascomycota</taxon>
        <taxon>Pezizomycotina</taxon>
        <taxon>Sordariomycetes</taxon>
        <taxon>Hypocreomycetidae</taxon>
        <taxon>Glomerellales</taxon>
        <taxon>Plectosphaerellaceae</taxon>
        <taxon>Plectosphaerella</taxon>
    </lineage>
</organism>
<evidence type="ECO:0000256" key="2">
    <source>
        <dbReference type="ARBA" id="ARBA00023002"/>
    </source>
</evidence>
<evidence type="ECO:0000259" key="3">
    <source>
        <dbReference type="Pfam" id="PF05368"/>
    </source>
</evidence>